<organism evidence="1 2">
    <name type="scientific">Rhabditophanes sp. KR3021</name>
    <dbReference type="NCBI Taxonomy" id="114890"/>
    <lineage>
        <taxon>Eukaryota</taxon>
        <taxon>Metazoa</taxon>
        <taxon>Ecdysozoa</taxon>
        <taxon>Nematoda</taxon>
        <taxon>Chromadorea</taxon>
        <taxon>Rhabditida</taxon>
        <taxon>Tylenchina</taxon>
        <taxon>Panagrolaimomorpha</taxon>
        <taxon>Strongyloidoidea</taxon>
        <taxon>Alloionematidae</taxon>
        <taxon>Rhabditophanes</taxon>
    </lineage>
</organism>
<dbReference type="WBParaSite" id="RSKR_0000222500.1">
    <property type="protein sequence ID" value="RSKR_0000222500.1"/>
    <property type="gene ID" value="RSKR_0000222500"/>
</dbReference>
<name>A0AC35TN01_9BILA</name>
<accession>A0AC35TN01</accession>
<reference evidence="2" key="1">
    <citation type="submission" date="2016-11" db="UniProtKB">
        <authorList>
            <consortium name="WormBaseParasite"/>
        </authorList>
    </citation>
    <scope>IDENTIFICATION</scope>
    <source>
        <strain evidence="2">KR3021</strain>
    </source>
</reference>
<evidence type="ECO:0000313" key="1">
    <source>
        <dbReference type="Proteomes" id="UP000095286"/>
    </source>
</evidence>
<protein>
    <submittedName>
        <fullName evidence="2">Ribosomal_L18e/L15P domain-containing protein</fullName>
    </submittedName>
</protein>
<dbReference type="Proteomes" id="UP000095286">
    <property type="component" value="Unplaced"/>
</dbReference>
<proteinExistence type="predicted"/>
<sequence length="136" mass="15287">MAAAKLHEKLTGQTKEFIGERLWKEAAKLDKSAKRTHVYLARDTKNTPKYVGVSAPKDGQEDKGPIPRSNKHCIEVSLATVNIGPMTRKEAVFAELFAKDGFIEIIYSAESLLKTLLFYGTCFKLLPFHSVKLLYQ</sequence>
<evidence type="ECO:0000313" key="2">
    <source>
        <dbReference type="WBParaSite" id="RSKR_0000222500.1"/>
    </source>
</evidence>